<evidence type="ECO:0000259" key="13">
    <source>
        <dbReference type="Pfam" id="PF02768"/>
    </source>
</evidence>
<proteinExistence type="inferred from homology"/>
<dbReference type="InterPro" id="IPR022634">
    <property type="entry name" value="DNA_polIII_beta_N"/>
</dbReference>
<dbReference type="InterPro" id="IPR022635">
    <property type="entry name" value="DNA_polIII_beta_C"/>
</dbReference>
<sequence>MKFNFDRDAMIKEVSIAQEIITNKSPISILSNILLIAQDNTLTIKASDTSVNYMTQIPVDVIEEGSTTIFCDKFMSILTASPSGEIEFDQSDIKVTIKPAAKKIKFQLKSIASEKFADIPTAVDVPFFEVPAKEFKQMIQQTIFSVSEDQNRFFMTGVYFTKKDDKFVMVSTDARRLSYSEKELAPGVDFSSAIVPTKILRCILKNAPDEGNISLAIVDKLIFVRFGNYEFSSKLIDGQYPNYQKVIPESQVHSFQVNKSDFESALKRIEIMIDKKVGRIVFKIAPGILRLSSPESELGTADEEIPCRYDGEEISIALNDRYVSDPLKTIESENIVFEFTEAMRAVTMRPEPADYYFHIIMPMNLTN</sequence>
<evidence type="ECO:0000256" key="8">
    <source>
        <dbReference type="ARBA" id="ARBA00022932"/>
    </source>
</evidence>
<evidence type="ECO:0000256" key="5">
    <source>
        <dbReference type="ARBA" id="ARBA00022679"/>
    </source>
</evidence>
<evidence type="ECO:0000256" key="6">
    <source>
        <dbReference type="ARBA" id="ARBA00022695"/>
    </source>
</evidence>
<protein>
    <recommendedName>
        <fullName evidence="3 10">Beta sliding clamp</fullName>
    </recommendedName>
</protein>
<keyword evidence="9" id="KW-0238">DNA-binding</keyword>
<organism evidence="14 15">
    <name type="scientific">Treponema porcinum</name>
    <dbReference type="NCBI Taxonomy" id="261392"/>
    <lineage>
        <taxon>Bacteria</taxon>
        <taxon>Pseudomonadati</taxon>
        <taxon>Spirochaetota</taxon>
        <taxon>Spirochaetia</taxon>
        <taxon>Spirochaetales</taxon>
        <taxon>Treponemataceae</taxon>
        <taxon>Treponema</taxon>
    </lineage>
</organism>
<comment type="function">
    <text evidence="10">Confers DNA tethering and processivity to DNA polymerases and other proteins. Acts as a clamp, forming a ring around DNA (a reaction catalyzed by the clamp-loading complex) which diffuses in an ATP-independent manner freely and bidirectionally along dsDNA. Initially characterized for its ability to contact the catalytic subunit of DNA polymerase III (Pol III), a complex, multichain enzyme responsible for most of the replicative synthesis in bacteria; Pol III exhibits 3'-5' exonuclease proofreading activity. The beta chain is required for initiation of replication as well as for processivity of DNA replication.</text>
</comment>
<dbReference type="SMART" id="SM00480">
    <property type="entry name" value="POL3Bc"/>
    <property type="match status" value="1"/>
</dbReference>
<dbReference type="PIRSF" id="PIRSF000804">
    <property type="entry name" value="DNA_pol_III_b"/>
    <property type="match status" value="1"/>
</dbReference>
<dbReference type="Pfam" id="PF00712">
    <property type="entry name" value="DNA_pol3_beta"/>
    <property type="match status" value="1"/>
</dbReference>
<evidence type="ECO:0000256" key="7">
    <source>
        <dbReference type="ARBA" id="ARBA00022705"/>
    </source>
</evidence>
<evidence type="ECO:0000256" key="3">
    <source>
        <dbReference type="ARBA" id="ARBA00021035"/>
    </source>
</evidence>
<keyword evidence="4 10" id="KW-0963">Cytoplasm</keyword>
<dbReference type="PANTHER" id="PTHR30478:SF0">
    <property type="entry name" value="BETA SLIDING CLAMP"/>
    <property type="match status" value="1"/>
</dbReference>
<keyword evidence="5 10" id="KW-0808">Transferase</keyword>
<dbReference type="SUPFAM" id="SSF55979">
    <property type="entry name" value="DNA clamp"/>
    <property type="match status" value="3"/>
</dbReference>
<keyword evidence="7 10" id="KW-0235">DNA replication</keyword>
<name>A0A1T4JHR2_TREPO</name>
<dbReference type="GO" id="GO:0003887">
    <property type="term" value="F:DNA-directed DNA polymerase activity"/>
    <property type="evidence" value="ECO:0007669"/>
    <property type="project" value="UniProtKB-UniRule"/>
</dbReference>
<dbReference type="Pfam" id="PF02768">
    <property type="entry name" value="DNA_pol3_beta_3"/>
    <property type="match status" value="1"/>
</dbReference>
<feature type="domain" description="DNA polymerase III beta sliding clamp central" evidence="12">
    <location>
        <begin position="129"/>
        <end position="242"/>
    </location>
</feature>
<evidence type="ECO:0000256" key="2">
    <source>
        <dbReference type="ARBA" id="ARBA00010752"/>
    </source>
</evidence>
<dbReference type="GeneID" id="78315522"/>
<evidence type="ECO:0000259" key="12">
    <source>
        <dbReference type="Pfam" id="PF02767"/>
    </source>
</evidence>
<dbReference type="GO" id="GO:0009360">
    <property type="term" value="C:DNA polymerase III complex"/>
    <property type="evidence" value="ECO:0007669"/>
    <property type="project" value="InterPro"/>
</dbReference>
<comment type="subunit">
    <text evidence="10">Forms a ring-shaped head-to-tail homodimer around DNA.</text>
</comment>
<dbReference type="NCBIfam" id="TIGR00663">
    <property type="entry name" value="dnan"/>
    <property type="match status" value="1"/>
</dbReference>
<feature type="domain" description="DNA polymerase III beta sliding clamp C-terminal" evidence="13">
    <location>
        <begin position="245"/>
        <end position="363"/>
    </location>
</feature>
<evidence type="ECO:0000256" key="10">
    <source>
        <dbReference type="PIRNR" id="PIRNR000804"/>
    </source>
</evidence>
<dbReference type="RefSeq" id="WP_078932116.1">
    <property type="nucleotide sequence ID" value="NZ_FUWG01000002.1"/>
</dbReference>
<evidence type="ECO:0000259" key="11">
    <source>
        <dbReference type="Pfam" id="PF00712"/>
    </source>
</evidence>
<gene>
    <name evidence="14" type="ORF">SAMN02745149_00200</name>
</gene>
<dbReference type="InterPro" id="IPR022637">
    <property type="entry name" value="DNA_polIII_beta_cen"/>
</dbReference>
<dbReference type="GO" id="GO:0003677">
    <property type="term" value="F:DNA binding"/>
    <property type="evidence" value="ECO:0007669"/>
    <property type="project" value="UniProtKB-UniRule"/>
</dbReference>
<comment type="subcellular location">
    <subcellularLocation>
        <location evidence="1 10">Cytoplasm</location>
    </subcellularLocation>
</comment>
<dbReference type="OrthoDB" id="8421503at2"/>
<reference evidence="14 15" key="1">
    <citation type="submission" date="2017-02" db="EMBL/GenBank/DDBJ databases">
        <authorList>
            <person name="Peterson S.W."/>
        </authorList>
    </citation>
    <scope>NUCLEOTIDE SEQUENCE [LARGE SCALE GENOMIC DNA]</scope>
    <source>
        <strain evidence="14 15">ATCC BAA-908</strain>
    </source>
</reference>
<evidence type="ECO:0000256" key="4">
    <source>
        <dbReference type="ARBA" id="ARBA00022490"/>
    </source>
</evidence>
<evidence type="ECO:0000313" key="15">
    <source>
        <dbReference type="Proteomes" id="UP000190423"/>
    </source>
</evidence>
<dbReference type="InterPro" id="IPR046938">
    <property type="entry name" value="DNA_clamp_sf"/>
</dbReference>
<dbReference type="EMBL" id="FUWG01000002">
    <property type="protein sequence ID" value="SJZ29696.1"/>
    <property type="molecule type" value="Genomic_DNA"/>
</dbReference>
<keyword evidence="15" id="KW-1185">Reference proteome</keyword>
<dbReference type="GO" id="GO:0006271">
    <property type="term" value="P:DNA strand elongation involved in DNA replication"/>
    <property type="evidence" value="ECO:0007669"/>
    <property type="project" value="TreeGrafter"/>
</dbReference>
<comment type="similarity">
    <text evidence="2 10">Belongs to the beta sliding clamp family.</text>
</comment>
<evidence type="ECO:0000256" key="9">
    <source>
        <dbReference type="ARBA" id="ARBA00023125"/>
    </source>
</evidence>
<dbReference type="STRING" id="261392.SAMN02745149_00200"/>
<dbReference type="InterPro" id="IPR001001">
    <property type="entry name" value="DNA_polIII_beta"/>
</dbReference>
<keyword evidence="6 10" id="KW-0548">Nucleotidyltransferase</keyword>
<accession>A0A1T4JHR2</accession>
<dbReference type="Gene3D" id="3.10.150.10">
    <property type="entry name" value="DNA Polymerase III, subunit A, domain 2"/>
    <property type="match status" value="1"/>
</dbReference>
<evidence type="ECO:0000256" key="1">
    <source>
        <dbReference type="ARBA" id="ARBA00004496"/>
    </source>
</evidence>
<dbReference type="AlphaFoldDB" id="A0A1T4JHR2"/>
<dbReference type="PANTHER" id="PTHR30478">
    <property type="entry name" value="DNA POLYMERASE III SUBUNIT BETA"/>
    <property type="match status" value="1"/>
</dbReference>
<dbReference type="Proteomes" id="UP000190423">
    <property type="component" value="Unassembled WGS sequence"/>
</dbReference>
<dbReference type="GO" id="GO:0008408">
    <property type="term" value="F:3'-5' exonuclease activity"/>
    <property type="evidence" value="ECO:0007669"/>
    <property type="project" value="InterPro"/>
</dbReference>
<evidence type="ECO:0000313" key="14">
    <source>
        <dbReference type="EMBL" id="SJZ29696.1"/>
    </source>
</evidence>
<dbReference type="GO" id="GO:0005737">
    <property type="term" value="C:cytoplasm"/>
    <property type="evidence" value="ECO:0007669"/>
    <property type="project" value="UniProtKB-SubCell"/>
</dbReference>
<dbReference type="CDD" id="cd00140">
    <property type="entry name" value="beta_clamp"/>
    <property type="match status" value="1"/>
</dbReference>
<dbReference type="Pfam" id="PF02767">
    <property type="entry name" value="DNA_pol3_beta_2"/>
    <property type="match status" value="1"/>
</dbReference>
<feature type="domain" description="DNA polymerase III beta sliding clamp N-terminal" evidence="11">
    <location>
        <begin position="1"/>
        <end position="118"/>
    </location>
</feature>
<keyword evidence="8 10" id="KW-0239">DNA-directed DNA polymerase</keyword>
<dbReference type="Gene3D" id="3.70.10.10">
    <property type="match status" value="1"/>
</dbReference>